<proteinExistence type="predicted"/>
<comment type="catalytic activity">
    <reaction evidence="1">
        <text>ATP + protein L-histidine = ADP + protein N-phospho-L-histidine.</text>
        <dbReference type="EC" id="2.7.13.3"/>
    </reaction>
</comment>
<evidence type="ECO:0000256" key="10">
    <source>
        <dbReference type="ARBA" id="ARBA00023136"/>
    </source>
</evidence>
<dbReference type="EMBL" id="JAATEJ010000011">
    <property type="protein sequence ID" value="NJP44961.1"/>
    <property type="molecule type" value="Genomic_DNA"/>
</dbReference>
<dbReference type="PROSITE" id="PS50109">
    <property type="entry name" value="HIS_KIN"/>
    <property type="match status" value="1"/>
</dbReference>
<evidence type="ECO:0000256" key="7">
    <source>
        <dbReference type="ARBA" id="ARBA00022777"/>
    </source>
</evidence>
<feature type="domain" description="Histidine kinase" evidence="11">
    <location>
        <begin position="122"/>
        <end position="314"/>
    </location>
</feature>
<name>A0ABX0ZNY0_9ACTN</name>
<dbReference type="PRINTS" id="PR00344">
    <property type="entry name" value="BCTRLSENSOR"/>
</dbReference>
<evidence type="ECO:0000313" key="12">
    <source>
        <dbReference type="EMBL" id="NJP44961.1"/>
    </source>
</evidence>
<dbReference type="SMART" id="SM00387">
    <property type="entry name" value="HATPase_c"/>
    <property type="match status" value="1"/>
</dbReference>
<evidence type="ECO:0000259" key="11">
    <source>
        <dbReference type="PROSITE" id="PS50109"/>
    </source>
</evidence>
<keyword evidence="4" id="KW-1003">Cell membrane</keyword>
<dbReference type="RefSeq" id="WP_167983816.1">
    <property type="nucleotide sequence ID" value="NZ_JAATEJ010000011.1"/>
</dbReference>
<keyword evidence="6" id="KW-0812">Transmembrane</keyword>
<evidence type="ECO:0000256" key="2">
    <source>
        <dbReference type="ARBA" id="ARBA00004651"/>
    </source>
</evidence>
<dbReference type="InterPro" id="IPR036890">
    <property type="entry name" value="HATPase_C_sf"/>
</dbReference>
<comment type="subcellular location">
    <subcellularLocation>
        <location evidence="2">Cell membrane</location>
        <topology evidence="2">Multi-pass membrane protein</topology>
    </subcellularLocation>
</comment>
<dbReference type="InterPro" id="IPR050482">
    <property type="entry name" value="Sensor_HK_TwoCompSys"/>
</dbReference>
<dbReference type="EC" id="2.7.13.3" evidence="3"/>
<sequence>MDQDCWRTCRGLAARILTASMRALGHDVAPPPAAETGADRAAGRLHSVLLARDIPPLASVQAWLLLFRIAVDRLGALAGDRQGELLLALHEAVTGQLAEDVRGYDLTLLDAVQGAEQRSRLALARDVHDRIGSAASLALRQLELYEVKHGLSADDDPRLRSLQEAVVGTVHTARDIVSELRTDTHTSTLSLRLALTGFAEAMGVEGTTVEVDTADAGDLLPPAIGDELFVMLRECIRNALTHAAATRVTVALRVERGEVHAGVRDNGVGFAPDARRGAGLASLTERVALLGGRLAVAGVPGRGTAIELSIPIEETERADQGRAAVRHG</sequence>
<keyword evidence="7" id="KW-0418">Kinase</keyword>
<evidence type="ECO:0000256" key="6">
    <source>
        <dbReference type="ARBA" id="ARBA00022692"/>
    </source>
</evidence>
<evidence type="ECO:0000256" key="9">
    <source>
        <dbReference type="ARBA" id="ARBA00023012"/>
    </source>
</evidence>
<reference evidence="12 13" key="1">
    <citation type="submission" date="2020-03" db="EMBL/GenBank/DDBJ databases">
        <title>WGS of actinomycetes isolated from Thailand.</title>
        <authorList>
            <person name="Thawai C."/>
        </authorList>
    </citation>
    <scope>NUCLEOTIDE SEQUENCE [LARGE SCALE GENOMIC DNA]</scope>
    <source>
        <strain evidence="12 13">PRB2-1</strain>
    </source>
</reference>
<dbReference type="PANTHER" id="PTHR24421">
    <property type="entry name" value="NITRATE/NITRITE SENSOR PROTEIN NARX-RELATED"/>
    <property type="match status" value="1"/>
</dbReference>
<evidence type="ECO:0000256" key="1">
    <source>
        <dbReference type="ARBA" id="ARBA00000085"/>
    </source>
</evidence>
<keyword evidence="9" id="KW-0902">Two-component regulatory system</keyword>
<evidence type="ECO:0000256" key="3">
    <source>
        <dbReference type="ARBA" id="ARBA00012438"/>
    </source>
</evidence>
<evidence type="ECO:0000256" key="4">
    <source>
        <dbReference type="ARBA" id="ARBA00022475"/>
    </source>
</evidence>
<comment type="caution">
    <text evidence="12">The sequence shown here is derived from an EMBL/GenBank/DDBJ whole genome shotgun (WGS) entry which is preliminary data.</text>
</comment>
<dbReference type="InterPro" id="IPR005467">
    <property type="entry name" value="His_kinase_dom"/>
</dbReference>
<dbReference type="SUPFAM" id="SSF55874">
    <property type="entry name" value="ATPase domain of HSP90 chaperone/DNA topoisomerase II/histidine kinase"/>
    <property type="match status" value="1"/>
</dbReference>
<keyword evidence="5" id="KW-0808">Transferase</keyword>
<keyword evidence="13" id="KW-1185">Reference proteome</keyword>
<evidence type="ECO:0000256" key="8">
    <source>
        <dbReference type="ARBA" id="ARBA00022989"/>
    </source>
</evidence>
<dbReference type="InterPro" id="IPR004358">
    <property type="entry name" value="Sig_transdc_His_kin-like_C"/>
</dbReference>
<gene>
    <name evidence="12" type="ORF">HCN08_16375</name>
</gene>
<keyword evidence="8" id="KW-1133">Transmembrane helix</keyword>
<keyword evidence="10" id="KW-0472">Membrane</keyword>
<dbReference type="Gene3D" id="3.30.565.10">
    <property type="entry name" value="Histidine kinase-like ATPase, C-terminal domain"/>
    <property type="match status" value="1"/>
</dbReference>
<organism evidence="12 13">
    <name type="scientific">Actinacidiphila epipremni</name>
    <dbReference type="NCBI Taxonomy" id="2053013"/>
    <lineage>
        <taxon>Bacteria</taxon>
        <taxon>Bacillati</taxon>
        <taxon>Actinomycetota</taxon>
        <taxon>Actinomycetes</taxon>
        <taxon>Kitasatosporales</taxon>
        <taxon>Streptomycetaceae</taxon>
        <taxon>Actinacidiphila</taxon>
    </lineage>
</organism>
<dbReference type="PANTHER" id="PTHR24421:SF37">
    <property type="entry name" value="SENSOR HISTIDINE KINASE NARS"/>
    <property type="match status" value="1"/>
</dbReference>
<dbReference type="Proteomes" id="UP000734511">
    <property type="component" value="Unassembled WGS sequence"/>
</dbReference>
<protein>
    <recommendedName>
        <fullName evidence="3">histidine kinase</fullName>
        <ecNumber evidence="3">2.7.13.3</ecNumber>
    </recommendedName>
</protein>
<dbReference type="Pfam" id="PF02518">
    <property type="entry name" value="HATPase_c"/>
    <property type="match status" value="1"/>
</dbReference>
<evidence type="ECO:0000256" key="5">
    <source>
        <dbReference type="ARBA" id="ARBA00022679"/>
    </source>
</evidence>
<dbReference type="InterPro" id="IPR003594">
    <property type="entry name" value="HATPase_dom"/>
</dbReference>
<evidence type="ECO:0000313" key="13">
    <source>
        <dbReference type="Proteomes" id="UP000734511"/>
    </source>
</evidence>
<accession>A0ABX0ZNY0</accession>
<dbReference type="CDD" id="cd16917">
    <property type="entry name" value="HATPase_UhpB-NarQ-NarX-like"/>
    <property type="match status" value="1"/>
</dbReference>